<protein>
    <submittedName>
        <fullName evidence="1">Uncharacterized protein</fullName>
    </submittedName>
</protein>
<gene>
    <name evidence="1" type="ORF">CLV72_102472</name>
</gene>
<dbReference type="EMBL" id="PVZC01000002">
    <property type="protein sequence ID" value="PRY00840.1"/>
    <property type="molecule type" value="Genomic_DNA"/>
</dbReference>
<name>A0A2T0QAK2_9ACTN</name>
<keyword evidence="2" id="KW-1185">Reference proteome</keyword>
<reference evidence="1 2" key="1">
    <citation type="submission" date="2018-03" db="EMBL/GenBank/DDBJ databases">
        <title>Genomic Encyclopedia of Archaeal and Bacterial Type Strains, Phase II (KMG-II): from individual species to whole genera.</title>
        <authorList>
            <person name="Goeker M."/>
        </authorList>
    </citation>
    <scope>NUCLEOTIDE SEQUENCE [LARGE SCALE GENOMIC DNA]</scope>
    <source>
        <strain evidence="1 2">DSM 45601</strain>
    </source>
</reference>
<dbReference type="AlphaFoldDB" id="A0A2T0QAK2"/>
<evidence type="ECO:0000313" key="2">
    <source>
        <dbReference type="Proteomes" id="UP000237846"/>
    </source>
</evidence>
<comment type="caution">
    <text evidence="1">The sequence shown here is derived from an EMBL/GenBank/DDBJ whole genome shotgun (WGS) entry which is preliminary data.</text>
</comment>
<evidence type="ECO:0000313" key="1">
    <source>
        <dbReference type="EMBL" id="PRY00840.1"/>
    </source>
</evidence>
<accession>A0A2T0QAK2</accession>
<organism evidence="1 2">
    <name type="scientific">Allonocardiopsis opalescens</name>
    <dbReference type="NCBI Taxonomy" id="1144618"/>
    <lineage>
        <taxon>Bacteria</taxon>
        <taxon>Bacillati</taxon>
        <taxon>Actinomycetota</taxon>
        <taxon>Actinomycetes</taxon>
        <taxon>Streptosporangiales</taxon>
        <taxon>Allonocardiopsis</taxon>
    </lineage>
</organism>
<proteinExistence type="predicted"/>
<sequence length="128" mass="14016">MTPPTQPHIGPATYPDPMLSPVLPAPPEQCFVLWVTTTPPSSDATPVKPTTDPHYLATITDLMVQALGNEFRTWLLAHTTAHPTEPAWITLRHLTPTHRTDTHQLHGFTLALPRLTDDTPTGTADGRS</sequence>
<dbReference type="RefSeq" id="WP_106242946.1">
    <property type="nucleotide sequence ID" value="NZ_PVZC01000002.1"/>
</dbReference>
<dbReference type="Proteomes" id="UP000237846">
    <property type="component" value="Unassembled WGS sequence"/>
</dbReference>